<dbReference type="InterPro" id="IPR000667">
    <property type="entry name" value="Peptidase_S13"/>
</dbReference>
<dbReference type="KEGG" id="hyl:LPB072_02140"/>
<accession>A0A167I949</accession>
<dbReference type="Gene3D" id="3.50.80.20">
    <property type="entry name" value="D-Ala-D-Ala carboxypeptidase C, peptidase S13"/>
    <property type="match status" value="1"/>
</dbReference>
<dbReference type="GO" id="GO:0000270">
    <property type="term" value="P:peptidoglycan metabolic process"/>
    <property type="evidence" value="ECO:0007669"/>
    <property type="project" value="TreeGrafter"/>
</dbReference>
<dbReference type="AlphaFoldDB" id="A0A167I949"/>
<dbReference type="EMBL" id="LVWD01000009">
    <property type="protein sequence ID" value="OAD42359.1"/>
    <property type="molecule type" value="Genomic_DNA"/>
</dbReference>
<dbReference type="Proteomes" id="UP000185680">
    <property type="component" value="Chromosome"/>
</dbReference>
<dbReference type="NCBIfam" id="TIGR00666">
    <property type="entry name" value="PBP4"/>
    <property type="match status" value="1"/>
</dbReference>
<comment type="similarity">
    <text evidence="1">Belongs to the peptidase S13 family.</text>
</comment>
<proteinExistence type="inferred from homology"/>
<dbReference type="Pfam" id="PF02113">
    <property type="entry name" value="Peptidase_S13"/>
    <property type="match status" value="1"/>
</dbReference>
<evidence type="ECO:0000313" key="6">
    <source>
        <dbReference type="Proteomes" id="UP000185680"/>
    </source>
</evidence>
<evidence type="ECO:0000313" key="3">
    <source>
        <dbReference type="EMBL" id="AOW15298.1"/>
    </source>
</evidence>
<dbReference type="PANTHER" id="PTHR30023:SF0">
    <property type="entry name" value="PENICILLIN-SENSITIVE CARBOXYPEPTIDASE A"/>
    <property type="match status" value="1"/>
</dbReference>
<organism evidence="3 6">
    <name type="scientific">Hydrogenophaga crassostreae</name>
    <dbReference type="NCBI Taxonomy" id="1763535"/>
    <lineage>
        <taxon>Bacteria</taxon>
        <taxon>Pseudomonadati</taxon>
        <taxon>Pseudomonadota</taxon>
        <taxon>Betaproteobacteria</taxon>
        <taxon>Burkholderiales</taxon>
        <taxon>Comamonadaceae</taxon>
        <taxon>Hydrogenophaga</taxon>
    </lineage>
</organism>
<dbReference type="PRINTS" id="PR00922">
    <property type="entry name" value="DADACBPTASE3"/>
</dbReference>
<keyword evidence="5" id="KW-1185">Reference proteome</keyword>
<dbReference type="GO" id="GO:0004185">
    <property type="term" value="F:serine-type carboxypeptidase activity"/>
    <property type="evidence" value="ECO:0007669"/>
    <property type="project" value="InterPro"/>
</dbReference>
<dbReference type="EMBL" id="CP017476">
    <property type="protein sequence ID" value="AOW15298.1"/>
    <property type="molecule type" value="Genomic_DNA"/>
</dbReference>
<dbReference type="STRING" id="1763535.LPB072_02140"/>
<evidence type="ECO:0000256" key="2">
    <source>
        <dbReference type="ARBA" id="ARBA00022801"/>
    </source>
</evidence>
<keyword evidence="3" id="KW-0121">Carboxypeptidase</keyword>
<dbReference type="PANTHER" id="PTHR30023">
    <property type="entry name" value="D-ALANYL-D-ALANINE CARBOXYPEPTIDASE"/>
    <property type="match status" value="1"/>
</dbReference>
<gene>
    <name evidence="3" type="ORF">LPB072_02140</name>
    <name evidence="4" type="ORF">LPB72_08810</name>
</gene>
<sequence>MTLSPGLALPAPRADTPLPATVLAALTRAGVPASALSALVIPVNGAGSDRLRYQADRPVNPASVMKLVTTYAAMDMLGADFTWRTDFYTDGQIDNGTLRGNLYVRGGGDPKLVLERIQDTFFALHSKGVQVILGDMVLDHSSFDLPSHDPGEFDGESLRPYNASPDALLVNFKSVVLNFQPDPKAGVAYVTSEPPMARLAIDATVPLSRSGCGNWRDTLQARFDDANTIRFEGRYPQRCGEKVWPVAYQEPDSYAERAFEGLWRASGGAITGRVRVGLVPKEARLLHEAYSLPLTDIISDVNHWSNNVMAQQVFLTLGRLAPPTRQEARSAPIGTFTPLVTGRFERSREVVARWWRTSFGIRSTPPVLENGSGLSRNERITPQGLGDLLRHAARHPQSNKFIESLSVAGVNGTASRLARGSNSAARGNAWIKTGTLKDVTGIAGYVDATGGSRFAVVGFVNHANASAARPALDALLEWAASQPD</sequence>
<dbReference type="InterPro" id="IPR012338">
    <property type="entry name" value="Beta-lactam/transpept-like"/>
</dbReference>
<keyword evidence="3" id="KW-0645">Protease</keyword>
<evidence type="ECO:0000313" key="4">
    <source>
        <dbReference type="EMBL" id="OAD42359.1"/>
    </source>
</evidence>
<dbReference type="SUPFAM" id="SSF56601">
    <property type="entry name" value="beta-lactamase/transpeptidase-like"/>
    <property type="match status" value="1"/>
</dbReference>
<dbReference type="Gene3D" id="3.40.710.10">
    <property type="entry name" value="DD-peptidase/beta-lactamase superfamily"/>
    <property type="match status" value="2"/>
</dbReference>
<reference evidence="3 6" key="2">
    <citation type="submission" date="2016-10" db="EMBL/GenBank/DDBJ databases">
        <title>Hydorgenophaga sp. LPB0072 isolated from gastropod.</title>
        <authorList>
            <person name="Kim E."/>
            <person name="Yi H."/>
        </authorList>
    </citation>
    <scope>NUCLEOTIDE SEQUENCE [LARGE SCALE GENOMIC DNA]</scope>
    <source>
        <strain evidence="3 6">LPB0072</strain>
    </source>
</reference>
<evidence type="ECO:0000313" key="5">
    <source>
        <dbReference type="Proteomes" id="UP000185657"/>
    </source>
</evidence>
<dbReference type="GO" id="GO:0006508">
    <property type="term" value="P:proteolysis"/>
    <property type="evidence" value="ECO:0007669"/>
    <property type="project" value="InterPro"/>
</dbReference>
<keyword evidence="2" id="KW-0378">Hydrolase</keyword>
<protein>
    <submittedName>
        <fullName evidence="3">D-alanyl-D-alanine carboxypeptidase/D-alanyl-D-alanine-endopeptidase</fullName>
    </submittedName>
    <submittedName>
        <fullName evidence="4">Peptidase M15</fullName>
    </submittedName>
</protein>
<dbReference type="Proteomes" id="UP000185657">
    <property type="component" value="Unassembled WGS sequence"/>
</dbReference>
<name>A0A167I949_9BURK</name>
<reference evidence="4 5" key="1">
    <citation type="submission" date="2016-02" db="EMBL/GenBank/DDBJ databases">
        <title>Draft genome sequence of Hydrogenophaga sp. LPB0072.</title>
        <authorList>
            <person name="Shin S.-K."/>
            <person name="Yi H."/>
        </authorList>
    </citation>
    <scope>NUCLEOTIDE SEQUENCE [LARGE SCALE GENOMIC DNA]</scope>
    <source>
        <strain evidence="4 5">LPB0072</strain>
    </source>
</reference>
<evidence type="ECO:0000256" key="1">
    <source>
        <dbReference type="ARBA" id="ARBA00006096"/>
    </source>
</evidence>